<evidence type="ECO:0000313" key="2">
    <source>
        <dbReference type="EMBL" id="PMD24369.1"/>
    </source>
</evidence>
<dbReference type="AlphaFoldDB" id="A0A2J6QDN2"/>
<sequence>MMSATDIYLVSELEKAKANVSMLESILAIEKPKDEHQLSLSKSQAEVKSLSTNIQAAKTELDNLKANLIKDEEEHRAKAEEWKAKNNKIQRVIFYADVASNDSLENLEHLEGDAQLAEENAALFRQKLALRQVSSKIKCKGQEITSLESSLLKKEELQSILENQLKRSTDDFYKAKEEYQQKLQVDLKSSGIAVSLGSQIKCQGLDVTAKEGTIKEQNMKIVEAEAIVTSKDDTTDLQQAILAPSCSKSEPPAPKGDKSVDIRIQQAYQRGFNAALNMFIPLAKAGHLMVASLSGRGKPRIKGLLILEIRLLIMEWLWQRLLFTNPSAQTSATTGKFTLHSMDFIQTSSGRISNVLSS</sequence>
<gene>
    <name evidence="2" type="ORF">NA56DRAFT_700856</name>
</gene>
<protein>
    <submittedName>
        <fullName evidence="2">Uncharacterized protein</fullName>
    </submittedName>
</protein>
<evidence type="ECO:0000256" key="1">
    <source>
        <dbReference type="SAM" id="Coils"/>
    </source>
</evidence>
<feature type="coiled-coil region" evidence="1">
    <location>
        <begin position="40"/>
        <end position="127"/>
    </location>
</feature>
<keyword evidence="1" id="KW-0175">Coiled coil</keyword>
<proteinExistence type="predicted"/>
<organism evidence="2 3">
    <name type="scientific">Hyaloscypha hepaticicola</name>
    <dbReference type="NCBI Taxonomy" id="2082293"/>
    <lineage>
        <taxon>Eukaryota</taxon>
        <taxon>Fungi</taxon>
        <taxon>Dikarya</taxon>
        <taxon>Ascomycota</taxon>
        <taxon>Pezizomycotina</taxon>
        <taxon>Leotiomycetes</taxon>
        <taxon>Helotiales</taxon>
        <taxon>Hyaloscyphaceae</taxon>
        <taxon>Hyaloscypha</taxon>
    </lineage>
</organism>
<dbReference type="Proteomes" id="UP000235672">
    <property type="component" value="Unassembled WGS sequence"/>
</dbReference>
<accession>A0A2J6QDN2</accession>
<dbReference type="EMBL" id="KZ613473">
    <property type="protein sequence ID" value="PMD24369.1"/>
    <property type="molecule type" value="Genomic_DNA"/>
</dbReference>
<keyword evidence="3" id="KW-1185">Reference proteome</keyword>
<evidence type="ECO:0000313" key="3">
    <source>
        <dbReference type="Proteomes" id="UP000235672"/>
    </source>
</evidence>
<reference evidence="2 3" key="1">
    <citation type="submission" date="2016-05" db="EMBL/GenBank/DDBJ databases">
        <title>A degradative enzymes factory behind the ericoid mycorrhizal symbiosis.</title>
        <authorList>
            <consortium name="DOE Joint Genome Institute"/>
            <person name="Martino E."/>
            <person name="Morin E."/>
            <person name="Grelet G."/>
            <person name="Kuo A."/>
            <person name="Kohler A."/>
            <person name="Daghino S."/>
            <person name="Barry K."/>
            <person name="Choi C."/>
            <person name="Cichocki N."/>
            <person name="Clum A."/>
            <person name="Copeland A."/>
            <person name="Hainaut M."/>
            <person name="Haridas S."/>
            <person name="Labutti K."/>
            <person name="Lindquist E."/>
            <person name="Lipzen A."/>
            <person name="Khouja H.-R."/>
            <person name="Murat C."/>
            <person name="Ohm R."/>
            <person name="Olson A."/>
            <person name="Spatafora J."/>
            <person name="Veneault-Fourrey C."/>
            <person name="Henrissat B."/>
            <person name="Grigoriev I."/>
            <person name="Martin F."/>
            <person name="Perotto S."/>
        </authorList>
    </citation>
    <scope>NUCLEOTIDE SEQUENCE [LARGE SCALE GENOMIC DNA]</scope>
    <source>
        <strain evidence="2 3">UAMH 7357</strain>
    </source>
</reference>
<name>A0A2J6QDN2_9HELO</name>